<comment type="caution">
    <text evidence="1">The sequence shown here is derived from an EMBL/GenBank/DDBJ whole genome shotgun (WGS) entry which is preliminary data.</text>
</comment>
<evidence type="ECO:0000313" key="1">
    <source>
        <dbReference type="EMBL" id="KAH8005750.1"/>
    </source>
</evidence>
<dbReference type="EMBL" id="CM037617">
    <property type="protein sequence ID" value="KAH8005750.1"/>
    <property type="molecule type" value="Genomic_DNA"/>
</dbReference>
<sequence>MPGDHQVTFLDIAFDDIPELLPEALRTSRYFSSRQRLASGHLRSPLGRAGGNHTPAYIMCSYKFGSRSNW</sequence>
<evidence type="ECO:0000313" key="2">
    <source>
        <dbReference type="Proteomes" id="UP000827872"/>
    </source>
</evidence>
<reference evidence="1" key="1">
    <citation type="submission" date="2021-08" db="EMBL/GenBank/DDBJ databases">
        <title>The first chromosome-level gecko genome reveals the dynamic sex chromosomes of Neotropical dwarf geckos (Sphaerodactylidae: Sphaerodactylus).</title>
        <authorList>
            <person name="Pinto B.J."/>
            <person name="Keating S.E."/>
            <person name="Gamble T."/>
        </authorList>
    </citation>
    <scope>NUCLEOTIDE SEQUENCE</scope>
    <source>
        <strain evidence="1">TG3544</strain>
    </source>
</reference>
<gene>
    <name evidence="1" type="ORF">K3G42_031070</name>
</gene>
<dbReference type="Proteomes" id="UP000827872">
    <property type="component" value="Linkage Group LG04"/>
</dbReference>
<protein>
    <submittedName>
        <fullName evidence="1">Uncharacterized protein</fullName>
    </submittedName>
</protein>
<keyword evidence="2" id="KW-1185">Reference proteome</keyword>
<accession>A0ACB8FKK5</accession>
<proteinExistence type="predicted"/>
<name>A0ACB8FKK5_9SAUR</name>
<organism evidence="1 2">
    <name type="scientific">Sphaerodactylus townsendi</name>
    <dbReference type="NCBI Taxonomy" id="933632"/>
    <lineage>
        <taxon>Eukaryota</taxon>
        <taxon>Metazoa</taxon>
        <taxon>Chordata</taxon>
        <taxon>Craniata</taxon>
        <taxon>Vertebrata</taxon>
        <taxon>Euteleostomi</taxon>
        <taxon>Lepidosauria</taxon>
        <taxon>Squamata</taxon>
        <taxon>Bifurcata</taxon>
        <taxon>Gekkota</taxon>
        <taxon>Sphaerodactylidae</taxon>
        <taxon>Sphaerodactylus</taxon>
    </lineage>
</organism>